<reference evidence="1 2" key="1">
    <citation type="submission" date="2021-06" db="EMBL/GenBank/DDBJ databases">
        <title>Caerostris extrusa draft genome.</title>
        <authorList>
            <person name="Kono N."/>
            <person name="Arakawa K."/>
        </authorList>
    </citation>
    <scope>NUCLEOTIDE SEQUENCE [LARGE SCALE GENOMIC DNA]</scope>
</reference>
<dbReference type="EMBL" id="BPLR01007957">
    <property type="protein sequence ID" value="GIY21015.1"/>
    <property type="molecule type" value="Genomic_DNA"/>
</dbReference>
<protein>
    <submittedName>
        <fullName evidence="1">Uncharacterized protein</fullName>
    </submittedName>
</protein>
<dbReference type="AlphaFoldDB" id="A0AAV4RH36"/>
<proteinExistence type="predicted"/>
<organism evidence="1 2">
    <name type="scientific">Caerostris extrusa</name>
    <name type="common">Bark spider</name>
    <name type="synonym">Caerostris bankana</name>
    <dbReference type="NCBI Taxonomy" id="172846"/>
    <lineage>
        <taxon>Eukaryota</taxon>
        <taxon>Metazoa</taxon>
        <taxon>Ecdysozoa</taxon>
        <taxon>Arthropoda</taxon>
        <taxon>Chelicerata</taxon>
        <taxon>Arachnida</taxon>
        <taxon>Araneae</taxon>
        <taxon>Araneomorphae</taxon>
        <taxon>Entelegynae</taxon>
        <taxon>Araneoidea</taxon>
        <taxon>Araneidae</taxon>
        <taxon>Caerostris</taxon>
    </lineage>
</organism>
<sequence length="79" mass="9085">MESRNWFSGERTRMKRGQEDENLMMQRNGKGDLFSPPTLLSRVMTQQGKKSKSNKKNLSVCDKKIEFHHEKCPGVISSA</sequence>
<dbReference type="Proteomes" id="UP001054945">
    <property type="component" value="Unassembled WGS sequence"/>
</dbReference>
<keyword evidence="2" id="KW-1185">Reference proteome</keyword>
<evidence type="ECO:0000313" key="2">
    <source>
        <dbReference type="Proteomes" id="UP001054945"/>
    </source>
</evidence>
<comment type="caution">
    <text evidence="1">The sequence shown here is derived from an EMBL/GenBank/DDBJ whole genome shotgun (WGS) entry which is preliminary data.</text>
</comment>
<name>A0AAV4RH36_CAEEX</name>
<gene>
    <name evidence="1" type="ORF">CEXT_69391</name>
</gene>
<accession>A0AAV4RH36</accession>
<evidence type="ECO:0000313" key="1">
    <source>
        <dbReference type="EMBL" id="GIY21015.1"/>
    </source>
</evidence>